<dbReference type="EMBL" id="PFLF01000051">
    <property type="protein sequence ID" value="PIY69114.1"/>
    <property type="molecule type" value="Genomic_DNA"/>
</dbReference>
<dbReference type="NCBIfam" id="TIGR03875">
    <property type="entry name" value="RNA_lig_partner"/>
    <property type="match status" value="1"/>
</dbReference>
<dbReference type="PANTHER" id="PTHR41173">
    <property type="entry name" value="UPF0278 PROTEIN TK1425"/>
    <property type="match status" value="1"/>
</dbReference>
<keyword evidence="4" id="KW-0378">Hydrolase</keyword>
<gene>
    <name evidence="5" type="ORF">COY90_02380</name>
</gene>
<protein>
    <submittedName>
        <fullName evidence="5">RNA ligase partner protein</fullName>
    </submittedName>
</protein>
<dbReference type="GO" id="GO:0016787">
    <property type="term" value="F:hydrolase activity"/>
    <property type="evidence" value="ECO:0007669"/>
    <property type="project" value="UniProtKB-KW"/>
</dbReference>
<name>A0A2M7QD28_9BACT</name>
<evidence type="ECO:0000313" key="6">
    <source>
        <dbReference type="Proteomes" id="UP000230108"/>
    </source>
</evidence>
<organism evidence="5 6">
    <name type="scientific">Candidatus Roizmanbacteria bacterium CG_4_10_14_0_8_um_filter_39_9</name>
    <dbReference type="NCBI Taxonomy" id="1974829"/>
    <lineage>
        <taxon>Bacteria</taxon>
        <taxon>Candidatus Roizmaniibacteriota</taxon>
    </lineage>
</organism>
<dbReference type="GO" id="GO:0016874">
    <property type="term" value="F:ligase activity"/>
    <property type="evidence" value="ECO:0007669"/>
    <property type="project" value="UniProtKB-KW"/>
</dbReference>
<reference evidence="6" key="1">
    <citation type="submission" date="2017-09" db="EMBL/GenBank/DDBJ databases">
        <title>Depth-based differentiation of microbial function through sediment-hosted aquifers and enrichment of novel symbionts in the deep terrestrial subsurface.</title>
        <authorList>
            <person name="Probst A.J."/>
            <person name="Ladd B."/>
            <person name="Jarett J.K."/>
            <person name="Geller-Mcgrath D.E."/>
            <person name="Sieber C.M.K."/>
            <person name="Emerson J.B."/>
            <person name="Anantharaman K."/>
            <person name="Thomas B.C."/>
            <person name="Malmstrom R."/>
            <person name="Stieglmeier M."/>
            <person name="Klingl A."/>
            <person name="Woyke T."/>
            <person name="Ryan C.M."/>
            <person name="Banfield J.F."/>
        </authorList>
    </citation>
    <scope>NUCLEOTIDE SEQUENCE [LARGE SCALE GENOMIC DNA]</scope>
</reference>
<dbReference type="GO" id="GO:0004519">
    <property type="term" value="F:endonuclease activity"/>
    <property type="evidence" value="ECO:0007669"/>
    <property type="project" value="UniProtKB-KW"/>
</dbReference>
<dbReference type="GO" id="GO:0008033">
    <property type="term" value="P:tRNA processing"/>
    <property type="evidence" value="ECO:0007669"/>
    <property type="project" value="UniProtKB-KW"/>
</dbReference>
<proteinExistence type="predicted"/>
<evidence type="ECO:0000256" key="4">
    <source>
        <dbReference type="ARBA" id="ARBA00022801"/>
    </source>
</evidence>
<dbReference type="InterPro" id="IPR014856">
    <property type="entry name" value="RNA_free_RNase_P"/>
</dbReference>
<dbReference type="Proteomes" id="UP000230108">
    <property type="component" value="Unassembled WGS sequence"/>
</dbReference>
<dbReference type="CDD" id="cd18691">
    <property type="entry name" value="PIN_VapC-like"/>
    <property type="match status" value="1"/>
</dbReference>
<keyword evidence="2" id="KW-0540">Nuclease</keyword>
<evidence type="ECO:0000256" key="2">
    <source>
        <dbReference type="ARBA" id="ARBA00022722"/>
    </source>
</evidence>
<dbReference type="AlphaFoldDB" id="A0A2M7QD28"/>
<accession>A0A2M7QD28</accession>
<keyword evidence="3" id="KW-0255">Endonuclease</keyword>
<evidence type="ECO:0000256" key="3">
    <source>
        <dbReference type="ARBA" id="ARBA00022759"/>
    </source>
</evidence>
<dbReference type="PANTHER" id="PTHR41173:SF1">
    <property type="entry name" value="RNA-FREE RIBONUCLEASE P"/>
    <property type="match status" value="1"/>
</dbReference>
<evidence type="ECO:0000256" key="1">
    <source>
        <dbReference type="ARBA" id="ARBA00022694"/>
    </source>
</evidence>
<comment type="caution">
    <text evidence="5">The sequence shown here is derived from an EMBL/GenBank/DDBJ whole genome shotgun (WGS) entry which is preliminary data.</text>
</comment>
<dbReference type="Pfam" id="PF08745">
    <property type="entry name" value="PIN_5"/>
    <property type="match status" value="1"/>
</dbReference>
<keyword evidence="5" id="KW-0436">Ligase</keyword>
<sequence length="217" mass="24621">MTFILLSYKHMDSYILDTNLFFNMEEGIGLGEKTEEVISNLTKAAKSLKKMHQGIFYMPPKIVEEFLSFFENKEQVLLKDFLGEVTIQSPDYHKDTIGADIVYKLVEDIRGRSYRGLRVGEEEIIKAGQLMAGKGALSKKDFEMTIGEATRKFRERYRQATRVGFLDSVADLDLIMLAKETSGYIVTTDTGVLYWGRMFGVKEIPGSVFGQKVRGVV</sequence>
<evidence type="ECO:0000313" key="5">
    <source>
        <dbReference type="EMBL" id="PIY69114.1"/>
    </source>
</evidence>
<keyword evidence="1" id="KW-0819">tRNA processing</keyword>